<evidence type="ECO:0000256" key="2">
    <source>
        <dbReference type="ARBA" id="ARBA00022490"/>
    </source>
</evidence>
<proteinExistence type="predicted"/>
<comment type="caution">
    <text evidence="6">The sequence shown here is derived from an EMBL/GenBank/DDBJ whole genome shotgun (WGS) entry which is preliminary data.</text>
</comment>
<comment type="subcellular location">
    <subcellularLocation>
        <location evidence="1">Cytoplasm</location>
    </subcellularLocation>
</comment>
<dbReference type="Proteomes" id="UP001595616">
    <property type="component" value="Unassembled WGS sequence"/>
</dbReference>
<organism evidence="6 7">
    <name type="scientific">Lacihabitans lacunae</name>
    <dbReference type="NCBI Taxonomy" id="1028214"/>
    <lineage>
        <taxon>Bacteria</taxon>
        <taxon>Pseudomonadati</taxon>
        <taxon>Bacteroidota</taxon>
        <taxon>Cytophagia</taxon>
        <taxon>Cytophagales</taxon>
        <taxon>Leadbetterellaceae</taxon>
        <taxon>Lacihabitans</taxon>
    </lineage>
</organism>
<evidence type="ECO:0000256" key="4">
    <source>
        <dbReference type="ARBA" id="ARBA00023004"/>
    </source>
</evidence>
<dbReference type="InterPro" id="IPR019903">
    <property type="entry name" value="RIC_family"/>
</dbReference>
<dbReference type="PANTHER" id="PTHR36438">
    <property type="entry name" value="IRON-SULFUR CLUSTER REPAIR PROTEIN YTFE"/>
    <property type="match status" value="1"/>
</dbReference>
<reference evidence="7" key="1">
    <citation type="journal article" date="2019" name="Int. J. Syst. Evol. Microbiol.">
        <title>The Global Catalogue of Microorganisms (GCM) 10K type strain sequencing project: providing services to taxonomists for standard genome sequencing and annotation.</title>
        <authorList>
            <consortium name="The Broad Institute Genomics Platform"/>
            <consortium name="The Broad Institute Genome Sequencing Center for Infectious Disease"/>
            <person name="Wu L."/>
            <person name="Ma J."/>
        </authorList>
    </citation>
    <scope>NUCLEOTIDE SEQUENCE [LARGE SCALE GENOMIC DNA]</scope>
    <source>
        <strain evidence="7">CECT 7956</strain>
    </source>
</reference>
<sequence length="242" mass="28312">MEHITNQQTVGEIVKKTPEAASFFRKLDIDFCCGGNLTLKSVCEKKGLKYEDVLKGLTQLSNKGIDTKQLNFEEMSLSFLVDYIYNVHHKYLYENLPEIHFFVDKVYNKHKEKYEWLSELHTLYIELEKDLIGHMPKEENILFPYIKELESKKALTEKPFFGTVKNPLVVMNEEHDRAGEIVHRLRIITNNYTPVADACNSHMVMLANLKELDDDLIQHIHLENNILFPKIVDLEQKFISIN</sequence>
<dbReference type="Pfam" id="PF01814">
    <property type="entry name" value="Hemerythrin"/>
    <property type="match status" value="1"/>
</dbReference>
<dbReference type="SUPFAM" id="SSF140683">
    <property type="entry name" value="SP0561-like"/>
    <property type="match status" value="1"/>
</dbReference>
<evidence type="ECO:0000256" key="1">
    <source>
        <dbReference type="ARBA" id="ARBA00004496"/>
    </source>
</evidence>
<evidence type="ECO:0000313" key="7">
    <source>
        <dbReference type="Proteomes" id="UP001595616"/>
    </source>
</evidence>
<keyword evidence="4" id="KW-0408">Iron</keyword>
<dbReference type="PANTHER" id="PTHR36438:SF1">
    <property type="entry name" value="IRON-SULFUR CLUSTER REPAIR PROTEIN YTFE"/>
    <property type="match status" value="1"/>
</dbReference>
<accession>A0ABV7Z1A3</accession>
<dbReference type="NCBIfam" id="TIGR03652">
    <property type="entry name" value="FeS_repair_RIC"/>
    <property type="match status" value="1"/>
</dbReference>
<dbReference type="Gene3D" id="1.20.120.520">
    <property type="entry name" value="nmb1532 protein domain like"/>
    <property type="match status" value="1"/>
</dbReference>
<protein>
    <submittedName>
        <fullName evidence="6">Iron-sulfur cluster repair di-iron protein</fullName>
    </submittedName>
</protein>
<dbReference type="EMBL" id="JBHRYQ010000001">
    <property type="protein sequence ID" value="MFC3813000.1"/>
    <property type="molecule type" value="Genomic_DNA"/>
</dbReference>
<evidence type="ECO:0000259" key="5">
    <source>
        <dbReference type="Pfam" id="PF01814"/>
    </source>
</evidence>
<gene>
    <name evidence="6" type="primary">ric</name>
    <name evidence="6" type="ORF">ACFOOI_20215</name>
</gene>
<dbReference type="InterPro" id="IPR038062">
    <property type="entry name" value="ScdA-like_N_sf"/>
</dbReference>
<dbReference type="RefSeq" id="WP_379839906.1">
    <property type="nucleotide sequence ID" value="NZ_JBHRYQ010000001.1"/>
</dbReference>
<dbReference type="InterPro" id="IPR012312">
    <property type="entry name" value="Hemerythrin-like"/>
</dbReference>
<keyword evidence="3" id="KW-0479">Metal-binding</keyword>
<keyword evidence="2" id="KW-0963">Cytoplasm</keyword>
<evidence type="ECO:0000313" key="6">
    <source>
        <dbReference type="EMBL" id="MFC3813000.1"/>
    </source>
</evidence>
<name>A0ABV7Z1A3_9BACT</name>
<feature type="domain" description="Hemerythrin-like" evidence="5">
    <location>
        <begin position="87"/>
        <end position="231"/>
    </location>
</feature>
<dbReference type="Pfam" id="PF04405">
    <property type="entry name" value="ScdA_N"/>
    <property type="match status" value="1"/>
</dbReference>
<keyword evidence="7" id="KW-1185">Reference proteome</keyword>
<dbReference type="Gene3D" id="1.10.3910.10">
    <property type="entry name" value="SP0561-like"/>
    <property type="match status" value="1"/>
</dbReference>
<evidence type="ECO:0000256" key="3">
    <source>
        <dbReference type="ARBA" id="ARBA00022723"/>
    </source>
</evidence>